<protein>
    <submittedName>
        <fullName evidence="1">Uncharacterized protein</fullName>
    </submittedName>
</protein>
<dbReference type="STRING" id="1297617.IB211_02688c"/>
<dbReference type="AlphaFoldDB" id="A0A0S2W7H7"/>
<name>A0A0S2W7H7_9FIRM</name>
<proteinExistence type="predicted"/>
<gene>
    <name evidence="1" type="ORF">IB211_02688c</name>
</gene>
<keyword evidence="2" id="KW-1185">Reference proteome</keyword>
<evidence type="ECO:0000313" key="1">
    <source>
        <dbReference type="EMBL" id="ALP95079.1"/>
    </source>
</evidence>
<sequence length="56" mass="6153">MKKTSFALQILYPKMGAFATKGRGSEGERAKVFHLSLLTGLTNGRVSGIIPLFKRE</sequence>
<reference evidence="2" key="2">
    <citation type="submission" date="2015-04" db="EMBL/GenBank/DDBJ databases">
        <title>A butyrogenic pathway from the amino acid lysine in a human gut commensal.</title>
        <authorList>
            <person name="de Vos W.M."/>
            <person name="Bui N.T.P."/>
            <person name="Plugge C.M."/>
            <person name="Ritari J."/>
        </authorList>
    </citation>
    <scope>NUCLEOTIDE SEQUENCE [LARGE SCALE GENOMIC DNA]</scope>
    <source>
        <strain evidence="2">AF211</strain>
    </source>
</reference>
<evidence type="ECO:0000313" key="2">
    <source>
        <dbReference type="Proteomes" id="UP000064844"/>
    </source>
</evidence>
<reference evidence="1 2" key="1">
    <citation type="journal article" date="2015" name="Nat. Commun.">
        <title>Production of butyrate from lysine and the Amadori product fructoselysine by a human gut commensal.</title>
        <authorList>
            <person name="Bui T.P."/>
            <person name="Ritari J."/>
            <person name="Boeren S."/>
            <person name="de Waard P."/>
            <person name="Plugge C.M."/>
            <person name="de Vos W.M."/>
        </authorList>
    </citation>
    <scope>NUCLEOTIDE SEQUENCE [LARGE SCALE GENOMIC DNA]</scope>
    <source>
        <strain evidence="1 2">AF211</strain>
    </source>
</reference>
<dbReference type="EMBL" id="CP011307">
    <property type="protein sequence ID" value="ALP95079.1"/>
    <property type="molecule type" value="Genomic_DNA"/>
</dbReference>
<accession>A0A0S2W7H7</accession>
<organism evidence="1 2">
    <name type="scientific">Intestinimonas butyriciproducens</name>
    <dbReference type="NCBI Taxonomy" id="1297617"/>
    <lineage>
        <taxon>Bacteria</taxon>
        <taxon>Bacillati</taxon>
        <taxon>Bacillota</taxon>
        <taxon>Clostridia</taxon>
        <taxon>Eubacteriales</taxon>
        <taxon>Intestinimonas</taxon>
    </lineage>
</organism>
<dbReference type="Proteomes" id="UP000064844">
    <property type="component" value="Chromosome"/>
</dbReference>
<dbReference type="KEGG" id="ibu:IB211_02688c"/>